<name>A0ACB8Q9K3_9AGAM</name>
<reference evidence="1" key="1">
    <citation type="submission" date="2021-02" db="EMBL/GenBank/DDBJ databases">
        <authorList>
            <consortium name="DOE Joint Genome Institute"/>
            <person name="Ahrendt S."/>
            <person name="Looney B.P."/>
            <person name="Miyauchi S."/>
            <person name="Morin E."/>
            <person name="Drula E."/>
            <person name="Courty P.E."/>
            <person name="Chicoki N."/>
            <person name="Fauchery L."/>
            <person name="Kohler A."/>
            <person name="Kuo A."/>
            <person name="Labutti K."/>
            <person name="Pangilinan J."/>
            <person name="Lipzen A."/>
            <person name="Riley R."/>
            <person name="Andreopoulos W."/>
            <person name="He G."/>
            <person name="Johnson J."/>
            <person name="Barry K.W."/>
            <person name="Grigoriev I.V."/>
            <person name="Nagy L."/>
            <person name="Hibbett D."/>
            <person name="Henrissat B."/>
            <person name="Matheny P.B."/>
            <person name="Labbe J."/>
            <person name="Martin F."/>
        </authorList>
    </citation>
    <scope>NUCLEOTIDE SEQUENCE</scope>
    <source>
        <strain evidence="1">EC-137</strain>
    </source>
</reference>
<keyword evidence="2" id="KW-1185">Reference proteome</keyword>
<feature type="non-terminal residue" evidence="1">
    <location>
        <position position="176"/>
    </location>
</feature>
<feature type="non-terminal residue" evidence="1">
    <location>
        <position position="1"/>
    </location>
</feature>
<evidence type="ECO:0000313" key="1">
    <source>
        <dbReference type="EMBL" id="KAI0028468.1"/>
    </source>
</evidence>
<gene>
    <name evidence="1" type="ORF">K488DRAFT_11989</name>
</gene>
<dbReference type="EMBL" id="MU273750">
    <property type="protein sequence ID" value="KAI0028468.1"/>
    <property type="molecule type" value="Genomic_DNA"/>
</dbReference>
<protein>
    <submittedName>
        <fullName evidence="1">Uncharacterized protein</fullName>
    </submittedName>
</protein>
<dbReference type="Proteomes" id="UP000814128">
    <property type="component" value="Unassembled WGS sequence"/>
</dbReference>
<proteinExistence type="predicted"/>
<accession>A0ACB8Q9K3</accession>
<sequence length="176" mass="20540">YEKRMEFRRMVDPGILRPNRREVAMKSLRVSFPIVSSSVHHYWPTLSTLAQNLLREPSNPKFHSFKPTNSVIKRDLVDPKGTLEYAVAMGFHPEVDNFQPYYKFHERHMTDLRVGSAVLLEALEVQEAQDRRLEAGLKAKKDEEAARVELAKKQFMDDRKSKAMRDEREKARAQAQ</sequence>
<organism evidence="1 2">
    <name type="scientific">Vararia minispora EC-137</name>
    <dbReference type="NCBI Taxonomy" id="1314806"/>
    <lineage>
        <taxon>Eukaryota</taxon>
        <taxon>Fungi</taxon>
        <taxon>Dikarya</taxon>
        <taxon>Basidiomycota</taxon>
        <taxon>Agaricomycotina</taxon>
        <taxon>Agaricomycetes</taxon>
        <taxon>Russulales</taxon>
        <taxon>Lachnocladiaceae</taxon>
        <taxon>Vararia</taxon>
    </lineage>
</organism>
<evidence type="ECO:0000313" key="2">
    <source>
        <dbReference type="Proteomes" id="UP000814128"/>
    </source>
</evidence>
<comment type="caution">
    <text evidence="1">The sequence shown here is derived from an EMBL/GenBank/DDBJ whole genome shotgun (WGS) entry which is preliminary data.</text>
</comment>
<reference evidence="1" key="2">
    <citation type="journal article" date="2022" name="New Phytol.">
        <title>Evolutionary transition to the ectomycorrhizal habit in the genomes of a hyperdiverse lineage of mushroom-forming fungi.</title>
        <authorList>
            <person name="Looney B."/>
            <person name="Miyauchi S."/>
            <person name="Morin E."/>
            <person name="Drula E."/>
            <person name="Courty P.E."/>
            <person name="Kohler A."/>
            <person name="Kuo A."/>
            <person name="LaButti K."/>
            <person name="Pangilinan J."/>
            <person name="Lipzen A."/>
            <person name="Riley R."/>
            <person name="Andreopoulos W."/>
            <person name="He G."/>
            <person name="Johnson J."/>
            <person name="Nolan M."/>
            <person name="Tritt A."/>
            <person name="Barry K.W."/>
            <person name="Grigoriev I.V."/>
            <person name="Nagy L.G."/>
            <person name="Hibbett D."/>
            <person name="Henrissat B."/>
            <person name="Matheny P.B."/>
            <person name="Labbe J."/>
            <person name="Martin F.M."/>
        </authorList>
    </citation>
    <scope>NUCLEOTIDE SEQUENCE</scope>
    <source>
        <strain evidence="1">EC-137</strain>
    </source>
</reference>